<accession>A0A1A7BEQ2</accession>
<dbReference type="AlphaFoldDB" id="A0A1A7BEQ2"/>
<dbReference type="EMBL" id="LZYB01000009">
    <property type="protein sequence ID" value="OBV09862.1"/>
    <property type="molecule type" value="Genomic_DNA"/>
</dbReference>
<gene>
    <name evidence="1" type="ORF">I603_2758</name>
</gene>
<organism evidence="1 2">
    <name type="scientific">Erythrobacter dokdonensis DSW-74</name>
    <dbReference type="NCBI Taxonomy" id="1300349"/>
    <lineage>
        <taxon>Bacteria</taxon>
        <taxon>Pseudomonadati</taxon>
        <taxon>Pseudomonadota</taxon>
        <taxon>Alphaproteobacteria</taxon>
        <taxon>Sphingomonadales</taxon>
        <taxon>Erythrobacteraceae</taxon>
        <taxon>Erythrobacter/Porphyrobacter group</taxon>
        <taxon>Erythrobacter</taxon>
    </lineage>
</organism>
<comment type="caution">
    <text evidence="1">The sequence shown here is derived from an EMBL/GenBank/DDBJ whole genome shotgun (WGS) entry which is preliminary data.</text>
</comment>
<sequence>MASLSLSNAPAGQTAGPLPASGSLRIALADVQRVSASAPGGSRLVNALTRCRSSLDGSFSELVNATTEVVGSGEFEHIVTDITAVDGSTASVAMIFRARGQRGLNVVREARASIDLASCSASDISLPRA</sequence>
<dbReference type="RefSeq" id="WP_068865785.1">
    <property type="nucleotide sequence ID" value="NZ_LZYB01000009.1"/>
</dbReference>
<proteinExistence type="predicted"/>
<evidence type="ECO:0000313" key="1">
    <source>
        <dbReference type="EMBL" id="OBV09862.1"/>
    </source>
</evidence>
<dbReference type="STRING" id="1300349.I603_2758"/>
<evidence type="ECO:0000313" key="2">
    <source>
        <dbReference type="Proteomes" id="UP000092484"/>
    </source>
</evidence>
<dbReference type="Proteomes" id="UP000092484">
    <property type="component" value="Unassembled WGS sequence"/>
</dbReference>
<keyword evidence="2" id="KW-1185">Reference proteome</keyword>
<protein>
    <submittedName>
        <fullName evidence="1">Uncharacterized protein</fullName>
    </submittedName>
</protein>
<name>A0A1A7BEQ2_9SPHN</name>
<reference evidence="1 2" key="1">
    <citation type="submission" date="2016-06" db="EMBL/GenBank/DDBJ databases">
        <title>Genome sequence of Porphyrobacter dokdonensis DSW-74.</title>
        <authorList>
            <person name="Kim J.F."/>
            <person name="Song J.Y."/>
        </authorList>
    </citation>
    <scope>NUCLEOTIDE SEQUENCE [LARGE SCALE GENOMIC DNA]</scope>
    <source>
        <strain evidence="1 2">DSW-74</strain>
    </source>
</reference>